<dbReference type="InterPro" id="IPR042099">
    <property type="entry name" value="ANL_N_sf"/>
</dbReference>
<comment type="caution">
    <text evidence="1">The sequence shown here is derived from an EMBL/GenBank/DDBJ whole genome shotgun (WGS) entry which is preliminary data.</text>
</comment>
<dbReference type="Gene3D" id="3.40.50.12780">
    <property type="entry name" value="N-terminal domain of ligase-like"/>
    <property type="match status" value="1"/>
</dbReference>
<reference evidence="1 2" key="1">
    <citation type="submission" date="2018-06" db="EMBL/GenBank/DDBJ databases">
        <title>Paenibacillus imtechensis sp. nov.</title>
        <authorList>
            <person name="Pinnaka A.K."/>
            <person name="Singh H."/>
            <person name="Kaur M."/>
        </authorList>
    </citation>
    <scope>NUCLEOTIDE SEQUENCE [LARGE SCALE GENOMIC DNA]</scope>
    <source>
        <strain evidence="1 2">SMB1</strain>
    </source>
</reference>
<evidence type="ECO:0000313" key="1">
    <source>
        <dbReference type="EMBL" id="PZD95516.1"/>
    </source>
</evidence>
<keyword evidence="2" id="KW-1185">Reference proteome</keyword>
<name>A0A2W1L8D0_9BACL</name>
<accession>A0A2W1L8D0</accession>
<dbReference type="OrthoDB" id="580775at2"/>
<dbReference type="SUPFAM" id="SSF56801">
    <property type="entry name" value="Acetyl-CoA synthetase-like"/>
    <property type="match status" value="1"/>
</dbReference>
<dbReference type="AlphaFoldDB" id="A0A2W1L8D0"/>
<dbReference type="EMBL" id="QKRB01000044">
    <property type="protein sequence ID" value="PZD95516.1"/>
    <property type="molecule type" value="Genomic_DNA"/>
</dbReference>
<sequence>MIGLKKQMVKMKLSSHQQVMDKFQQLKKVEQLDAAAMKSTQEAQLTKLLEHAYAHTDYYRKLFAEHGVMAGGKIRLDRFERLPFLTKEIMRDEFEGLKSDDLASRSWYENTSGGSTGFQAKFLQDNVYKDWAQANKVLFDEWSGRGIGDKQIRLWGSVRDLLVGKETWRTQAGRWLRNEIWLNAYNMTADRIGEYVNTINRFKPVHILSYVESIYELARYIRQKGIRVHSPRGIMTTAGVLTPEMREMIESTFNTRVFNRYGSREVGDIACECDKHEGLHISEYTHYVEIVRDDGSLAEPGEIGHIAVTQLMNYAMPLIRYRIGDMGAMAEHRCSCGRPQRMLREVTGRESDTFYTPGGGKVHGTYFTQIFYPEQWIKQYQVVQEQVDEIEVKIVCEEGATALTSRKDSLDVIKSSIKRAMGDTCRITFTFADHIPATASGKYRYTISKVDPSKLADADKDSREPVGIG</sequence>
<dbReference type="PANTHER" id="PTHR36932:SF1">
    <property type="entry name" value="CAPSULAR POLYSACCHARIDE BIOSYNTHESIS PROTEIN"/>
    <property type="match status" value="1"/>
</dbReference>
<gene>
    <name evidence="1" type="ORF">DNH61_13370</name>
</gene>
<evidence type="ECO:0000313" key="2">
    <source>
        <dbReference type="Proteomes" id="UP000249522"/>
    </source>
</evidence>
<dbReference type="InterPro" id="IPR053158">
    <property type="entry name" value="CapK_Type1_Caps_Biosynth"/>
</dbReference>
<dbReference type="Proteomes" id="UP000249522">
    <property type="component" value="Unassembled WGS sequence"/>
</dbReference>
<evidence type="ECO:0008006" key="3">
    <source>
        <dbReference type="Google" id="ProtNLM"/>
    </source>
</evidence>
<dbReference type="RefSeq" id="WP_111147146.1">
    <property type="nucleotide sequence ID" value="NZ_QKRB01000044.1"/>
</dbReference>
<protein>
    <recommendedName>
        <fullName evidence="3">Phenylacetate--CoA ligase family protein</fullName>
    </recommendedName>
</protein>
<proteinExistence type="predicted"/>
<dbReference type="PANTHER" id="PTHR36932">
    <property type="entry name" value="CAPSULAR POLYSACCHARIDE BIOSYNTHESIS PROTEIN"/>
    <property type="match status" value="1"/>
</dbReference>
<organism evidence="1 2">
    <name type="scientific">Paenibacillus sambharensis</name>
    <dbReference type="NCBI Taxonomy" id="1803190"/>
    <lineage>
        <taxon>Bacteria</taxon>
        <taxon>Bacillati</taxon>
        <taxon>Bacillota</taxon>
        <taxon>Bacilli</taxon>
        <taxon>Bacillales</taxon>
        <taxon>Paenibacillaceae</taxon>
        <taxon>Paenibacillus</taxon>
    </lineage>
</organism>